<gene>
    <name evidence="2" type="ORF">HJG60_008827</name>
</gene>
<sequence length="215" mass="22259">MPRPLEPLGAHAAGWGGASPLCPAHGRAPGGPGPALDLSRNLSPPGLRICVRSEEPQVRRLPVRAGWAETGRLMPSSGTFQGVSVLRPLNPVHPASMKSPGPVHRQAGPEWAEAWGMFVLSPGCVCICAHVFTHAATLPRPAPGAAFVQSTRPAVLSKGFPSVGSRLESGEGMLGGGRPGQGHGDSTSGPQACVAVVPGMMFRRPPKAWHPVGLR</sequence>
<dbReference type="EMBL" id="JABVXQ010000013">
    <property type="protein sequence ID" value="KAF6081820.1"/>
    <property type="molecule type" value="Genomic_DNA"/>
</dbReference>
<evidence type="ECO:0000256" key="1">
    <source>
        <dbReference type="SAM" id="MobiDB-lite"/>
    </source>
</evidence>
<proteinExistence type="predicted"/>
<evidence type="ECO:0000313" key="3">
    <source>
        <dbReference type="Proteomes" id="UP000664940"/>
    </source>
</evidence>
<name>A0A834DFY1_9CHIR</name>
<feature type="region of interest" description="Disordered" evidence="1">
    <location>
        <begin position="167"/>
        <end position="190"/>
    </location>
</feature>
<dbReference type="AlphaFoldDB" id="A0A834DFY1"/>
<accession>A0A834DFY1</accession>
<organism evidence="2 3">
    <name type="scientific">Phyllostomus discolor</name>
    <name type="common">pale spear-nosed bat</name>
    <dbReference type="NCBI Taxonomy" id="89673"/>
    <lineage>
        <taxon>Eukaryota</taxon>
        <taxon>Metazoa</taxon>
        <taxon>Chordata</taxon>
        <taxon>Craniata</taxon>
        <taxon>Vertebrata</taxon>
        <taxon>Euteleostomi</taxon>
        <taxon>Mammalia</taxon>
        <taxon>Eutheria</taxon>
        <taxon>Laurasiatheria</taxon>
        <taxon>Chiroptera</taxon>
        <taxon>Yangochiroptera</taxon>
        <taxon>Phyllostomidae</taxon>
        <taxon>Phyllostominae</taxon>
        <taxon>Phyllostomus</taxon>
    </lineage>
</organism>
<dbReference type="Proteomes" id="UP000664940">
    <property type="component" value="Unassembled WGS sequence"/>
</dbReference>
<evidence type="ECO:0000313" key="2">
    <source>
        <dbReference type="EMBL" id="KAF6081820.1"/>
    </source>
</evidence>
<comment type="caution">
    <text evidence="2">The sequence shown here is derived from an EMBL/GenBank/DDBJ whole genome shotgun (WGS) entry which is preliminary data.</text>
</comment>
<protein>
    <submittedName>
        <fullName evidence="2">Uncharacterized protein</fullName>
    </submittedName>
</protein>
<feature type="compositionally biased region" description="Gly residues" evidence="1">
    <location>
        <begin position="172"/>
        <end position="183"/>
    </location>
</feature>
<reference evidence="2 3" key="1">
    <citation type="journal article" date="2020" name="Nature">
        <title>Six reference-quality genomes reveal evolution of bat adaptations.</title>
        <authorList>
            <person name="Jebb D."/>
            <person name="Huang Z."/>
            <person name="Pippel M."/>
            <person name="Hughes G.M."/>
            <person name="Lavrichenko K."/>
            <person name="Devanna P."/>
            <person name="Winkler S."/>
            <person name="Jermiin L.S."/>
            <person name="Skirmuntt E.C."/>
            <person name="Katzourakis A."/>
            <person name="Burkitt-Gray L."/>
            <person name="Ray D.A."/>
            <person name="Sullivan K.A.M."/>
            <person name="Roscito J.G."/>
            <person name="Kirilenko B.M."/>
            <person name="Davalos L.M."/>
            <person name="Corthals A.P."/>
            <person name="Power M.L."/>
            <person name="Jones G."/>
            <person name="Ransome R.D."/>
            <person name="Dechmann D.K.N."/>
            <person name="Locatelli A.G."/>
            <person name="Puechmaille S.J."/>
            <person name="Fedrigo O."/>
            <person name="Jarvis E.D."/>
            <person name="Hiller M."/>
            <person name="Vernes S.C."/>
            <person name="Myers E.W."/>
            <person name="Teeling E.C."/>
        </authorList>
    </citation>
    <scope>NUCLEOTIDE SEQUENCE [LARGE SCALE GENOMIC DNA]</scope>
    <source>
        <strain evidence="2">Bat1K_MPI-CBG_1</strain>
    </source>
</reference>